<comment type="caution">
    <text evidence="2">The sequence shown here is derived from an EMBL/GenBank/DDBJ whole genome shotgun (WGS) entry which is preliminary data.</text>
</comment>
<keyword evidence="3" id="KW-1185">Reference proteome</keyword>
<proteinExistence type="predicted"/>
<gene>
    <name evidence="2" type="ORF">Tco_0824386</name>
</gene>
<organism evidence="2 3">
    <name type="scientific">Tanacetum coccineum</name>
    <dbReference type="NCBI Taxonomy" id="301880"/>
    <lineage>
        <taxon>Eukaryota</taxon>
        <taxon>Viridiplantae</taxon>
        <taxon>Streptophyta</taxon>
        <taxon>Embryophyta</taxon>
        <taxon>Tracheophyta</taxon>
        <taxon>Spermatophyta</taxon>
        <taxon>Magnoliopsida</taxon>
        <taxon>eudicotyledons</taxon>
        <taxon>Gunneridae</taxon>
        <taxon>Pentapetalae</taxon>
        <taxon>asterids</taxon>
        <taxon>campanulids</taxon>
        <taxon>Asterales</taxon>
        <taxon>Asteraceae</taxon>
        <taxon>Asteroideae</taxon>
        <taxon>Anthemideae</taxon>
        <taxon>Anthemidinae</taxon>
        <taxon>Tanacetum</taxon>
    </lineage>
</organism>
<dbReference type="Proteomes" id="UP001151760">
    <property type="component" value="Unassembled WGS sequence"/>
</dbReference>
<feature type="region of interest" description="Disordered" evidence="1">
    <location>
        <begin position="1"/>
        <end position="25"/>
    </location>
</feature>
<evidence type="ECO:0000256" key="1">
    <source>
        <dbReference type="SAM" id="MobiDB-lite"/>
    </source>
</evidence>
<accession>A0ABQ5ANM2</accession>
<dbReference type="EMBL" id="BQNB010012409">
    <property type="protein sequence ID" value="GJT03217.1"/>
    <property type="molecule type" value="Genomic_DNA"/>
</dbReference>
<evidence type="ECO:0000313" key="3">
    <source>
        <dbReference type="Proteomes" id="UP001151760"/>
    </source>
</evidence>
<reference evidence="2" key="1">
    <citation type="journal article" date="2022" name="Int. J. Mol. Sci.">
        <title>Draft Genome of Tanacetum Coccineum: Genomic Comparison of Closely Related Tanacetum-Family Plants.</title>
        <authorList>
            <person name="Yamashiro T."/>
            <person name="Shiraishi A."/>
            <person name="Nakayama K."/>
            <person name="Satake H."/>
        </authorList>
    </citation>
    <scope>NUCLEOTIDE SEQUENCE</scope>
</reference>
<reference evidence="2" key="2">
    <citation type="submission" date="2022-01" db="EMBL/GenBank/DDBJ databases">
        <authorList>
            <person name="Yamashiro T."/>
            <person name="Shiraishi A."/>
            <person name="Satake H."/>
            <person name="Nakayama K."/>
        </authorList>
    </citation>
    <scope>NUCLEOTIDE SEQUENCE</scope>
</reference>
<evidence type="ECO:0000313" key="2">
    <source>
        <dbReference type="EMBL" id="GJT03217.1"/>
    </source>
</evidence>
<protein>
    <submittedName>
        <fullName evidence="2">Uncharacterized protein</fullName>
    </submittedName>
</protein>
<sequence length="140" mass="15949">MDIECDIPPVHSPVQTPPSPVGTPASLEWSSKPILGLPVIPSPIASPVPAAALDKDALLKIGAQLELHGKAVSDEIYSHRFRLRILERVQEEYEITMGTLWRPILEIYDLRRHHVADQRKVQELRERIAALERRMDHREE</sequence>
<name>A0ABQ5ANM2_9ASTR</name>